<dbReference type="PATRIC" id="fig|34073.19.peg.2869"/>
<feature type="transmembrane region" description="Helical" evidence="1">
    <location>
        <begin position="70"/>
        <end position="94"/>
    </location>
</feature>
<organism evidence="2 3">
    <name type="scientific">Variovorax paradoxus</name>
    <dbReference type="NCBI Taxonomy" id="34073"/>
    <lineage>
        <taxon>Bacteria</taxon>
        <taxon>Pseudomonadati</taxon>
        <taxon>Pseudomonadota</taxon>
        <taxon>Betaproteobacteria</taxon>
        <taxon>Burkholderiales</taxon>
        <taxon>Comamonadaceae</taxon>
        <taxon>Variovorax</taxon>
    </lineage>
</organism>
<feature type="transmembrane region" description="Helical" evidence="1">
    <location>
        <begin position="21"/>
        <end position="42"/>
    </location>
</feature>
<proteinExistence type="predicted"/>
<gene>
    <name evidence="2" type="ORF">VPARA_27890</name>
</gene>
<reference evidence="2 3" key="1">
    <citation type="submission" date="2015-03" db="EMBL/GenBank/DDBJ databases">
        <title>Genome sequence of Variovorax paradoxus TBEA6.</title>
        <authorList>
            <person name="Poehlein A."/>
            <person name="Schuldes J."/>
            <person name="Wuebbeler J.H."/>
            <person name="Hiessl S."/>
            <person name="Steinbuechel A."/>
            <person name="Daniel R."/>
        </authorList>
    </citation>
    <scope>NUCLEOTIDE SEQUENCE [LARGE SCALE GENOMIC DNA]</scope>
    <source>
        <strain evidence="2 3">TBEA6</strain>
    </source>
</reference>
<protein>
    <submittedName>
        <fullName evidence="2">Uncharacterized protein</fullName>
    </submittedName>
</protein>
<evidence type="ECO:0000313" key="3">
    <source>
        <dbReference type="Proteomes" id="UP000035170"/>
    </source>
</evidence>
<dbReference type="EMBL" id="JZWI01000013">
    <property type="protein sequence ID" value="KLN56106.1"/>
    <property type="molecule type" value="Genomic_DNA"/>
</dbReference>
<keyword evidence="1" id="KW-0812">Transmembrane</keyword>
<dbReference type="AlphaFoldDB" id="A0A0H2M1X4"/>
<name>A0A0H2M1X4_VARPD</name>
<dbReference type="Proteomes" id="UP000035170">
    <property type="component" value="Unassembled WGS sequence"/>
</dbReference>
<sequence length="100" mass="10818">MSTTSPSVRNPDSAPTALRTGMALAITVAVFYTLCAMVWLAAPGPFLNFMNGLFHGMDFSALIRPAPFSWAGFLEALVVLSVWAFLAGSFFGWLRQRLGS</sequence>
<comment type="caution">
    <text evidence="2">The sequence shown here is derived from an EMBL/GenBank/DDBJ whole genome shotgun (WGS) entry which is preliminary data.</text>
</comment>
<evidence type="ECO:0000313" key="2">
    <source>
        <dbReference type="EMBL" id="KLN56106.1"/>
    </source>
</evidence>
<dbReference type="Pfam" id="PF18926">
    <property type="entry name" value="DUF5676"/>
    <property type="match status" value="1"/>
</dbReference>
<keyword evidence="1" id="KW-1133">Transmembrane helix</keyword>
<keyword evidence="3" id="KW-1185">Reference proteome</keyword>
<accession>A0A0H2M1X4</accession>
<keyword evidence="1" id="KW-0472">Membrane</keyword>
<dbReference type="InterPro" id="IPR044020">
    <property type="entry name" value="DUF5676"/>
</dbReference>
<dbReference type="RefSeq" id="WP_047785010.1">
    <property type="nucleotide sequence ID" value="NZ_JZWI01000013.1"/>
</dbReference>
<evidence type="ECO:0000256" key="1">
    <source>
        <dbReference type="SAM" id="Phobius"/>
    </source>
</evidence>